<protein>
    <submittedName>
        <fullName evidence="9">Acyltransferase</fullName>
    </submittedName>
</protein>
<evidence type="ECO:0000256" key="6">
    <source>
        <dbReference type="ARBA" id="ARBA00023136"/>
    </source>
</evidence>
<feature type="transmembrane region" description="Helical" evidence="7">
    <location>
        <begin position="240"/>
        <end position="257"/>
    </location>
</feature>
<dbReference type="InterPro" id="IPR002656">
    <property type="entry name" value="Acyl_transf_3_dom"/>
</dbReference>
<feature type="domain" description="Acyltransferase 3" evidence="8">
    <location>
        <begin position="2"/>
        <end position="288"/>
    </location>
</feature>
<keyword evidence="9" id="KW-0012">Acyltransferase</keyword>
<feature type="transmembrane region" description="Helical" evidence="7">
    <location>
        <begin position="118"/>
        <end position="133"/>
    </location>
</feature>
<keyword evidence="3" id="KW-1003">Cell membrane</keyword>
<sequence>MCIHASYGNLSYEYVSNLRLFSRWAVPFFFLTSGFFLGPKIEYNSLDFKRIQKNVSQLISIILVSSIIYLPICFKTKNMPKNIADLLVGIQPHLWFVGSLLTGYIAIWYLYFIKKNKILPYSSIFILLVALLIDSYDQFFHKNIGFFSVRFVLSIPFMYIGIIASKKNIYQVSNKLLIGMILIGFAIQYFEAELFLKLFSYPKIKHQFLIGTIITSIPLFIFTSKINLPENRFSEWGRKYSLFIYLYHPAIYFLMSQNLNKLIPLYSDYVMMFSPIIGFIILIALAIFLEKYLPKLSNILNGNL</sequence>
<feature type="transmembrane region" description="Helical" evidence="7">
    <location>
        <begin position="176"/>
        <end position="196"/>
    </location>
</feature>
<feature type="transmembrane region" description="Helical" evidence="7">
    <location>
        <begin position="24"/>
        <end position="43"/>
    </location>
</feature>
<dbReference type="PANTHER" id="PTHR40074">
    <property type="entry name" value="O-ACETYLTRANSFERASE WECH"/>
    <property type="match status" value="1"/>
</dbReference>
<reference evidence="9 10" key="1">
    <citation type="submission" date="2022-04" db="EMBL/GenBank/DDBJ databases">
        <authorList>
            <person name="Ra J.-S."/>
            <person name="Kim S.-B."/>
        </authorList>
    </citation>
    <scope>NUCLEOTIDE SEQUENCE [LARGE SCALE GENOMIC DNA]</scope>
    <source>
        <strain evidence="9 10">MMS21-Er5</strain>
    </source>
</reference>
<keyword evidence="5 7" id="KW-1133">Transmembrane helix</keyword>
<keyword evidence="4 7" id="KW-0812">Transmembrane</keyword>
<comment type="similarity">
    <text evidence="2">Belongs to the acyltransferase 3 family.</text>
</comment>
<evidence type="ECO:0000256" key="5">
    <source>
        <dbReference type="ARBA" id="ARBA00022989"/>
    </source>
</evidence>
<feature type="transmembrane region" description="Helical" evidence="7">
    <location>
        <begin position="269"/>
        <end position="289"/>
    </location>
</feature>
<feature type="transmembrane region" description="Helical" evidence="7">
    <location>
        <begin position="208"/>
        <end position="228"/>
    </location>
</feature>
<evidence type="ECO:0000256" key="3">
    <source>
        <dbReference type="ARBA" id="ARBA00022475"/>
    </source>
</evidence>
<dbReference type="GO" id="GO:0016746">
    <property type="term" value="F:acyltransferase activity"/>
    <property type="evidence" value="ECO:0007669"/>
    <property type="project" value="UniProtKB-KW"/>
</dbReference>
<feature type="transmembrane region" description="Helical" evidence="7">
    <location>
        <begin position="55"/>
        <end position="72"/>
    </location>
</feature>
<evidence type="ECO:0000256" key="4">
    <source>
        <dbReference type="ARBA" id="ARBA00022692"/>
    </source>
</evidence>
<dbReference type="Proteomes" id="UP000829998">
    <property type="component" value="Chromosome"/>
</dbReference>
<evidence type="ECO:0000256" key="2">
    <source>
        <dbReference type="ARBA" id="ARBA00007400"/>
    </source>
</evidence>
<organism evidence="9 10">
    <name type="scientific">Flavobacterium humidisoli</name>
    <dbReference type="NCBI Taxonomy" id="2937442"/>
    <lineage>
        <taxon>Bacteria</taxon>
        <taxon>Pseudomonadati</taxon>
        <taxon>Bacteroidota</taxon>
        <taxon>Flavobacteriia</taxon>
        <taxon>Flavobacteriales</taxon>
        <taxon>Flavobacteriaceae</taxon>
        <taxon>Flavobacterium</taxon>
    </lineage>
</organism>
<comment type="subcellular location">
    <subcellularLocation>
        <location evidence="1">Cell membrane</location>
        <topology evidence="1">Multi-pass membrane protein</topology>
    </subcellularLocation>
</comment>
<name>A0ABY4LYC1_9FLAO</name>
<dbReference type="Pfam" id="PF01757">
    <property type="entry name" value="Acyl_transf_3"/>
    <property type="match status" value="1"/>
</dbReference>
<evidence type="ECO:0000313" key="10">
    <source>
        <dbReference type="Proteomes" id="UP000829998"/>
    </source>
</evidence>
<proteinExistence type="inferred from homology"/>
<feature type="transmembrane region" description="Helical" evidence="7">
    <location>
        <begin position="92"/>
        <end position="111"/>
    </location>
</feature>
<accession>A0ABY4LYC1</accession>
<keyword evidence="9" id="KW-0808">Transferase</keyword>
<evidence type="ECO:0000256" key="1">
    <source>
        <dbReference type="ARBA" id="ARBA00004651"/>
    </source>
</evidence>
<feature type="transmembrane region" description="Helical" evidence="7">
    <location>
        <begin position="145"/>
        <end position="164"/>
    </location>
</feature>
<evidence type="ECO:0000256" key="7">
    <source>
        <dbReference type="SAM" id="Phobius"/>
    </source>
</evidence>
<dbReference type="EMBL" id="CP096829">
    <property type="protein sequence ID" value="UPZ18084.1"/>
    <property type="molecule type" value="Genomic_DNA"/>
</dbReference>
<keyword evidence="6 7" id="KW-0472">Membrane</keyword>
<keyword evidence="10" id="KW-1185">Reference proteome</keyword>
<dbReference type="PANTHER" id="PTHR40074:SF2">
    <property type="entry name" value="O-ACETYLTRANSFERASE WECH"/>
    <property type="match status" value="1"/>
</dbReference>
<gene>
    <name evidence="9" type="ORF">M0M44_19135</name>
</gene>
<evidence type="ECO:0000259" key="8">
    <source>
        <dbReference type="Pfam" id="PF01757"/>
    </source>
</evidence>
<evidence type="ECO:0000313" key="9">
    <source>
        <dbReference type="EMBL" id="UPZ18084.1"/>
    </source>
</evidence>